<keyword evidence="1" id="KW-0175">Coiled coil</keyword>
<accession>A0ABR1YBG7</accession>
<keyword evidence="4" id="KW-1185">Reference proteome</keyword>
<sequence length="268" mass="29671">MANTQDDKSVIFAGFGAGEAFSLTVEDHYRAVAKSFVEASVPVALRPLVFPSFTSADQYFRWLLKANSFRMPDFRGICSQIAFKVIFNGLLAQLFTTGIFQIEAAMDIRPDPNRRSIATDPIPAIDAAGQPHGQPVPFALNDGQRQEQSDVERQLRDEMFRKDQRIQVLERLLKQKNSALELAEAKLAAVERGEPAIIDLTNEDEEPAPATQPRASAQNLGRFNPRARRATPAGSQQTQRTGTSSGPAANTRTKKRKQDDIFKTEPEG</sequence>
<reference evidence="3 4" key="1">
    <citation type="submission" date="2024-04" db="EMBL/GenBank/DDBJ databases">
        <title>Phyllosticta paracitricarpa is synonymous to the EU quarantine fungus P. citricarpa based on phylogenomic analyses.</title>
        <authorList>
            <consortium name="Lawrence Berkeley National Laboratory"/>
            <person name="Van Ingen-Buijs V.A."/>
            <person name="Van Westerhoven A.C."/>
            <person name="Haridas S."/>
            <person name="Skiadas P."/>
            <person name="Martin F."/>
            <person name="Groenewald J.Z."/>
            <person name="Crous P.W."/>
            <person name="Seidl M.F."/>
        </authorList>
    </citation>
    <scope>NUCLEOTIDE SEQUENCE [LARGE SCALE GENOMIC DNA]</scope>
    <source>
        <strain evidence="3 4">CBS 123374</strain>
    </source>
</reference>
<gene>
    <name evidence="3" type="ORF">HDK90DRAFT_537701</name>
</gene>
<organism evidence="3 4">
    <name type="scientific">Phyllosticta capitalensis</name>
    <dbReference type="NCBI Taxonomy" id="121624"/>
    <lineage>
        <taxon>Eukaryota</taxon>
        <taxon>Fungi</taxon>
        <taxon>Dikarya</taxon>
        <taxon>Ascomycota</taxon>
        <taxon>Pezizomycotina</taxon>
        <taxon>Dothideomycetes</taxon>
        <taxon>Dothideomycetes incertae sedis</taxon>
        <taxon>Botryosphaeriales</taxon>
        <taxon>Phyllostictaceae</taxon>
        <taxon>Phyllosticta</taxon>
    </lineage>
</organism>
<evidence type="ECO:0000256" key="1">
    <source>
        <dbReference type="SAM" id="Coils"/>
    </source>
</evidence>
<feature type="coiled-coil region" evidence="1">
    <location>
        <begin position="166"/>
        <end position="193"/>
    </location>
</feature>
<dbReference type="EMBL" id="JBBWRZ010000013">
    <property type="protein sequence ID" value="KAK8223785.1"/>
    <property type="molecule type" value="Genomic_DNA"/>
</dbReference>
<name>A0ABR1YBG7_9PEZI</name>
<comment type="caution">
    <text evidence="3">The sequence shown here is derived from an EMBL/GenBank/DDBJ whole genome shotgun (WGS) entry which is preliminary data.</text>
</comment>
<dbReference type="Proteomes" id="UP001492380">
    <property type="component" value="Unassembled WGS sequence"/>
</dbReference>
<proteinExistence type="predicted"/>
<feature type="compositionally biased region" description="Polar residues" evidence="2">
    <location>
        <begin position="233"/>
        <end position="251"/>
    </location>
</feature>
<protein>
    <submittedName>
        <fullName evidence="3">Uncharacterized protein</fullName>
    </submittedName>
</protein>
<evidence type="ECO:0000256" key="2">
    <source>
        <dbReference type="SAM" id="MobiDB-lite"/>
    </source>
</evidence>
<evidence type="ECO:0000313" key="3">
    <source>
        <dbReference type="EMBL" id="KAK8223785.1"/>
    </source>
</evidence>
<evidence type="ECO:0000313" key="4">
    <source>
        <dbReference type="Proteomes" id="UP001492380"/>
    </source>
</evidence>
<feature type="compositionally biased region" description="Basic and acidic residues" evidence="2">
    <location>
        <begin position="257"/>
        <end position="268"/>
    </location>
</feature>
<feature type="region of interest" description="Disordered" evidence="2">
    <location>
        <begin position="202"/>
        <end position="268"/>
    </location>
</feature>